<name>S3C4D4_OPHP1</name>
<reference evidence="1 2" key="1">
    <citation type="journal article" date="2013" name="BMC Genomics">
        <title>The genome and transcriptome of the pine saprophyte Ophiostoma piceae, and a comparison with the bark beetle-associated pine pathogen Grosmannia clavigera.</title>
        <authorList>
            <person name="Haridas S."/>
            <person name="Wang Y."/>
            <person name="Lim L."/>
            <person name="Massoumi Alamouti S."/>
            <person name="Jackman S."/>
            <person name="Docking R."/>
            <person name="Robertson G."/>
            <person name="Birol I."/>
            <person name="Bohlmann J."/>
            <person name="Breuil C."/>
        </authorList>
    </citation>
    <scope>NUCLEOTIDE SEQUENCE [LARGE SCALE GENOMIC DNA]</scope>
    <source>
        <strain evidence="1 2">UAMH 11346</strain>
    </source>
</reference>
<dbReference type="AlphaFoldDB" id="S3C4D4"/>
<organism evidence="1 2">
    <name type="scientific">Ophiostoma piceae (strain UAMH 11346)</name>
    <name type="common">Sap stain fungus</name>
    <dbReference type="NCBI Taxonomy" id="1262450"/>
    <lineage>
        <taxon>Eukaryota</taxon>
        <taxon>Fungi</taxon>
        <taxon>Dikarya</taxon>
        <taxon>Ascomycota</taxon>
        <taxon>Pezizomycotina</taxon>
        <taxon>Sordariomycetes</taxon>
        <taxon>Sordariomycetidae</taxon>
        <taxon>Ophiostomatales</taxon>
        <taxon>Ophiostomataceae</taxon>
        <taxon>Ophiostoma</taxon>
    </lineage>
</organism>
<evidence type="ECO:0000313" key="2">
    <source>
        <dbReference type="Proteomes" id="UP000016923"/>
    </source>
</evidence>
<sequence length="97" mass="10497">MASAAFSASTARVVLCIGQDDQALNFLGMQLGNARECVGGREDWLGKIGLESHEVRMQTIDSLVHSFFVIPKGKGARAGLGDIKCSNNSTLWTWLNQ</sequence>
<protein>
    <submittedName>
        <fullName evidence="1">Uncharacterized protein</fullName>
    </submittedName>
</protein>
<evidence type="ECO:0000313" key="1">
    <source>
        <dbReference type="EMBL" id="EPE06676.1"/>
    </source>
</evidence>
<dbReference type="HOGENOM" id="CLU_2347271_0_0_1"/>
<dbReference type="Proteomes" id="UP000016923">
    <property type="component" value="Unassembled WGS sequence"/>
</dbReference>
<accession>S3C4D4</accession>
<dbReference type="VEuPathDB" id="FungiDB:F503_03103"/>
<keyword evidence="2" id="KW-1185">Reference proteome</keyword>
<gene>
    <name evidence="1" type="ORF">F503_03103</name>
</gene>
<proteinExistence type="predicted"/>
<dbReference type="EMBL" id="KE148152">
    <property type="protein sequence ID" value="EPE06676.1"/>
    <property type="molecule type" value="Genomic_DNA"/>
</dbReference>